<accession>A0AB33VII6</accession>
<evidence type="ECO:0000259" key="7">
    <source>
        <dbReference type="PROSITE" id="PS51755"/>
    </source>
</evidence>
<dbReference type="InterPro" id="IPR001867">
    <property type="entry name" value="OmpR/PhoB-type_DNA-bd"/>
</dbReference>
<evidence type="ECO:0000313" key="9">
    <source>
        <dbReference type="Proteomes" id="UP000005933"/>
    </source>
</evidence>
<evidence type="ECO:0000256" key="3">
    <source>
        <dbReference type="ARBA" id="ARBA00023125"/>
    </source>
</evidence>
<dbReference type="Gene3D" id="1.10.10.10">
    <property type="entry name" value="Winged helix-like DNA-binding domain superfamily/Winged helix DNA-binding domain"/>
    <property type="match status" value="1"/>
</dbReference>
<dbReference type="Gene3D" id="6.10.250.690">
    <property type="match status" value="1"/>
</dbReference>
<evidence type="ECO:0000259" key="6">
    <source>
        <dbReference type="PROSITE" id="PS50110"/>
    </source>
</evidence>
<dbReference type="PROSITE" id="PS50110">
    <property type="entry name" value="RESPONSE_REGULATORY"/>
    <property type="match status" value="1"/>
</dbReference>
<organism evidence="8 9">
    <name type="scientific">Ralstonia solanacearum (strain UW551)</name>
    <dbReference type="NCBI Taxonomy" id="342110"/>
    <lineage>
        <taxon>Bacteria</taxon>
        <taxon>Pseudomonadati</taxon>
        <taxon>Pseudomonadota</taxon>
        <taxon>Betaproteobacteria</taxon>
        <taxon>Burkholderiales</taxon>
        <taxon>Burkholderiaceae</taxon>
        <taxon>Ralstonia</taxon>
        <taxon>Ralstonia solanacearum species complex</taxon>
    </lineage>
</organism>
<keyword evidence="1 4" id="KW-0597">Phosphoprotein</keyword>
<keyword evidence="3 5" id="KW-0238">DNA-binding</keyword>
<dbReference type="PROSITE" id="PS51755">
    <property type="entry name" value="OMPR_PHOB"/>
    <property type="match status" value="1"/>
</dbReference>
<dbReference type="EMBL" id="AAKL01000004">
    <property type="protein sequence ID" value="EAP74408.1"/>
    <property type="molecule type" value="Genomic_DNA"/>
</dbReference>
<dbReference type="Gene3D" id="3.40.50.2300">
    <property type="match status" value="1"/>
</dbReference>
<sequence>MPPGRAAPARTVLSGLFFDRRIGGLCGRPLLAESDCSDGRRHTPPRKCRPCTVCHGARRGRRTPLLPHADPSSHTGGACLFSWNPIMRIALLEDDPFQSEVIAQVLSQSGHDVVTFTDGTTLLRMLGRSSYDLLVLDWHTPGMLGIDLLSVVRSRHREILPILFVTAEERERGLVRALGQGADDYIAKPFHIPELRARVEALLRRAYPVPYAGVPFAVGPYHFNPQRRQVTLHGEHLALTDIEFQLAMLLFANVGRTLSRDHIFGQVWGRNSAEYTRTIDSHVSRIRLKLHVEPVNEVRLAAVYKHGYRLDHLIAADRTGATVDAVAEPAGP</sequence>
<dbReference type="Proteomes" id="UP000005933">
    <property type="component" value="Unassembled WGS sequence"/>
</dbReference>
<dbReference type="GO" id="GO:0005829">
    <property type="term" value="C:cytosol"/>
    <property type="evidence" value="ECO:0007669"/>
    <property type="project" value="TreeGrafter"/>
</dbReference>
<dbReference type="GO" id="GO:0032993">
    <property type="term" value="C:protein-DNA complex"/>
    <property type="evidence" value="ECO:0007669"/>
    <property type="project" value="TreeGrafter"/>
</dbReference>
<dbReference type="InterPro" id="IPR039420">
    <property type="entry name" value="WalR-like"/>
</dbReference>
<name>A0AB33VII6_RALSU</name>
<dbReference type="InterPro" id="IPR036388">
    <property type="entry name" value="WH-like_DNA-bd_sf"/>
</dbReference>
<proteinExistence type="predicted"/>
<dbReference type="InterPro" id="IPR001789">
    <property type="entry name" value="Sig_transdc_resp-reg_receiver"/>
</dbReference>
<dbReference type="SUPFAM" id="SSF52172">
    <property type="entry name" value="CheY-like"/>
    <property type="match status" value="1"/>
</dbReference>
<evidence type="ECO:0000256" key="4">
    <source>
        <dbReference type="PROSITE-ProRule" id="PRU00169"/>
    </source>
</evidence>
<feature type="domain" description="OmpR/PhoB-type" evidence="7">
    <location>
        <begin position="213"/>
        <end position="312"/>
    </location>
</feature>
<dbReference type="AlphaFoldDB" id="A0AB33VII6"/>
<protein>
    <submittedName>
        <fullName evidence="8">Transcriptional regulatory protein</fullName>
    </submittedName>
</protein>
<dbReference type="GO" id="GO:0000156">
    <property type="term" value="F:phosphorelay response regulator activity"/>
    <property type="evidence" value="ECO:0007669"/>
    <property type="project" value="TreeGrafter"/>
</dbReference>
<dbReference type="GO" id="GO:0000976">
    <property type="term" value="F:transcription cis-regulatory region binding"/>
    <property type="evidence" value="ECO:0007669"/>
    <property type="project" value="TreeGrafter"/>
</dbReference>
<dbReference type="GO" id="GO:0006355">
    <property type="term" value="P:regulation of DNA-templated transcription"/>
    <property type="evidence" value="ECO:0007669"/>
    <property type="project" value="InterPro"/>
</dbReference>
<keyword evidence="2" id="KW-0902">Two-component regulatory system</keyword>
<gene>
    <name evidence="8" type="ORF">RRSL_04133</name>
</gene>
<feature type="modified residue" description="4-aspartylphosphate" evidence="4">
    <location>
        <position position="137"/>
    </location>
</feature>
<dbReference type="SMART" id="SM00862">
    <property type="entry name" value="Trans_reg_C"/>
    <property type="match status" value="1"/>
</dbReference>
<dbReference type="SMART" id="SM00448">
    <property type="entry name" value="REC"/>
    <property type="match status" value="1"/>
</dbReference>
<feature type="domain" description="Response regulatory" evidence="6">
    <location>
        <begin position="88"/>
        <end position="203"/>
    </location>
</feature>
<evidence type="ECO:0000256" key="2">
    <source>
        <dbReference type="ARBA" id="ARBA00023012"/>
    </source>
</evidence>
<dbReference type="PANTHER" id="PTHR48111">
    <property type="entry name" value="REGULATOR OF RPOS"/>
    <property type="match status" value="1"/>
</dbReference>
<evidence type="ECO:0000256" key="1">
    <source>
        <dbReference type="ARBA" id="ARBA00022553"/>
    </source>
</evidence>
<feature type="DNA-binding region" description="OmpR/PhoB-type" evidence="5">
    <location>
        <begin position="213"/>
        <end position="312"/>
    </location>
</feature>
<dbReference type="CDD" id="cd00383">
    <property type="entry name" value="trans_reg_C"/>
    <property type="match status" value="1"/>
</dbReference>
<evidence type="ECO:0000313" key="8">
    <source>
        <dbReference type="EMBL" id="EAP74408.1"/>
    </source>
</evidence>
<comment type="caution">
    <text evidence="8">The sequence shown here is derived from an EMBL/GenBank/DDBJ whole genome shotgun (WGS) entry which is preliminary data.</text>
</comment>
<dbReference type="Pfam" id="PF00486">
    <property type="entry name" value="Trans_reg_C"/>
    <property type="match status" value="1"/>
</dbReference>
<dbReference type="PANTHER" id="PTHR48111:SF40">
    <property type="entry name" value="PHOSPHATE REGULON TRANSCRIPTIONAL REGULATORY PROTEIN PHOB"/>
    <property type="match status" value="1"/>
</dbReference>
<evidence type="ECO:0000256" key="5">
    <source>
        <dbReference type="PROSITE-ProRule" id="PRU01091"/>
    </source>
</evidence>
<reference evidence="8 9" key="1">
    <citation type="journal article" date="2006" name="Mol. Plant Microbe Interact.">
        <title>Identification of open reading frames unique to a select agent: Ralstonia solanacearum race 3 biovar 2.</title>
        <authorList>
            <person name="Gabriel D.W."/>
            <person name="Allen C."/>
            <person name="Schell M."/>
            <person name="Denny T.P."/>
            <person name="Greenberg J.T."/>
            <person name="Duan Y.P."/>
            <person name="Flores-Cruz Z."/>
            <person name="Huang Q."/>
            <person name="Clifford J.M."/>
            <person name="Presting G."/>
            <person name="Gonzalez E.T."/>
            <person name="Reddy J."/>
            <person name="Elphinstone J."/>
            <person name="Swanson J."/>
            <person name="Yao J."/>
            <person name="Mulholland V."/>
            <person name="Liu L."/>
            <person name="Farmerie W."/>
            <person name="Patnaikuni M."/>
            <person name="Balogh B."/>
            <person name="Norman D."/>
            <person name="Alvarez A."/>
            <person name="Castillo J.A."/>
            <person name="Jones J."/>
            <person name="Saddler G."/>
            <person name="Walunas T."/>
            <person name="Zhukov A."/>
            <person name="Mikhailova N."/>
        </authorList>
    </citation>
    <scope>NUCLEOTIDE SEQUENCE [LARGE SCALE GENOMIC DNA]</scope>
    <source>
        <strain evidence="8 9">UW551</strain>
    </source>
</reference>
<dbReference type="Pfam" id="PF00072">
    <property type="entry name" value="Response_reg"/>
    <property type="match status" value="1"/>
</dbReference>
<dbReference type="InterPro" id="IPR011006">
    <property type="entry name" value="CheY-like_superfamily"/>
</dbReference>